<name>A0A1M5XC87_9BACT</name>
<keyword evidence="2" id="KW-1185">Reference proteome</keyword>
<dbReference type="InterPro" id="IPR023214">
    <property type="entry name" value="HAD_sf"/>
</dbReference>
<dbReference type="InterPro" id="IPR006439">
    <property type="entry name" value="HAD-SF_hydro_IA"/>
</dbReference>
<dbReference type="SFLD" id="SFLDG01135">
    <property type="entry name" value="C1.5.6:_HAD__Beta-PGM__Phospha"/>
    <property type="match status" value="1"/>
</dbReference>
<protein>
    <submittedName>
        <fullName evidence="1">Haloacid dehalogenase superfamily, subfamily IA, variant 3 with third motif having DD or ED</fullName>
    </submittedName>
</protein>
<organism evidence="1 2">
    <name type="scientific">Desulfofustis glycolicus DSM 9705</name>
    <dbReference type="NCBI Taxonomy" id="1121409"/>
    <lineage>
        <taxon>Bacteria</taxon>
        <taxon>Pseudomonadati</taxon>
        <taxon>Thermodesulfobacteriota</taxon>
        <taxon>Desulfobulbia</taxon>
        <taxon>Desulfobulbales</taxon>
        <taxon>Desulfocapsaceae</taxon>
        <taxon>Desulfofustis</taxon>
    </lineage>
</organism>
<proteinExistence type="predicted"/>
<dbReference type="CDD" id="cd07505">
    <property type="entry name" value="HAD_BPGM-like"/>
    <property type="match status" value="1"/>
</dbReference>
<dbReference type="SUPFAM" id="SSF56784">
    <property type="entry name" value="HAD-like"/>
    <property type="match status" value="1"/>
</dbReference>
<dbReference type="RefSeq" id="WP_073377327.1">
    <property type="nucleotide sequence ID" value="NZ_FQXS01000019.1"/>
</dbReference>
<dbReference type="InterPro" id="IPR036412">
    <property type="entry name" value="HAD-like_sf"/>
</dbReference>
<dbReference type="PANTHER" id="PTHR18901">
    <property type="entry name" value="2-DEOXYGLUCOSE-6-PHOSPHATE PHOSPHATASE 2"/>
    <property type="match status" value="1"/>
</dbReference>
<dbReference type="SFLD" id="SFLDG01129">
    <property type="entry name" value="C1.5:_HAD__Beta-PGM__Phosphata"/>
    <property type="match status" value="1"/>
</dbReference>
<dbReference type="NCBIfam" id="TIGR01509">
    <property type="entry name" value="HAD-SF-IA-v3"/>
    <property type="match status" value="1"/>
</dbReference>
<dbReference type="OrthoDB" id="9778019at2"/>
<dbReference type="EMBL" id="FQXS01000019">
    <property type="protein sequence ID" value="SHH97465.1"/>
    <property type="molecule type" value="Genomic_DNA"/>
</dbReference>
<dbReference type="InterPro" id="IPR023198">
    <property type="entry name" value="PGP-like_dom2"/>
</dbReference>
<dbReference type="SFLD" id="SFLDS00003">
    <property type="entry name" value="Haloacid_Dehalogenase"/>
    <property type="match status" value="1"/>
</dbReference>
<evidence type="ECO:0000313" key="2">
    <source>
        <dbReference type="Proteomes" id="UP000184139"/>
    </source>
</evidence>
<reference evidence="1 2" key="1">
    <citation type="submission" date="2016-11" db="EMBL/GenBank/DDBJ databases">
        <authorList>
            <person name="Jaros S."/>
            <person name="Januszkiewicz K."/>
            <person name="Wedrychowicz H."/>
        </authorList>
    </citation>
    <scope>NUCLEOTIDE SEQUENCE [LARGE SCALE GENOMIC DNA]</scope>
    <source>
        <strain evidence="1 2">DSM 9705</strain>
    </source>
</reference>
<dbReference type="Proteomes" id="UP000184139">
    <property type="component" value="Unassembled WGS sequence"/>
</dbReference>
<sequence>MIEAVIFDMDGTLVDSEPLHHLAWQQTLADHGVPSFSWEQFLVYVGTSNEKVAEDFIAAASLEIDVAELVRRKQVRYLEMIPKLALLPGVRTVLQRFGERCRLAVASSSHLLELQKILQIHALERYFEVVVGGDMVVRKKPAPDIYQQACRMLGLPPDRCLAFEDSESGVQAAKRAGLQVVAVPSGYSRGHDFATADLVITRIDQVEAALLDGDHFSVRTSLRSSLT</sequence>
<dbReference type="Gene3D" id="3.40.50.1000">
    <property type="entry name" value="HAD superfamily/HAD-like"/>
    <property type="match status" value="1"/>
</dbReference>
<dbReference type="Pfam" id="PF00702">
    <property type="entry name" value="Hydrolase"/>
    <property type="match status" value="1"/>
</dbReference>
<dbReference type="PRINTS" id="PR00413">
    <property type="entry name" value="HADHALOGNASE"/>
</dbReference>
<gene>
    <name evidence="1" type="ORF">SAMN02745124_02950</name>
</gene>
<dbReference type="Gene3D" id="1.10.150.240">
    <property type="entry name" value="Putative phosphatase, domain 2"/>
    <property type="match status" value="1"/>
</dbReference>
<dbReference type="PANTHER" id="PTHR18901:SF38">
    <property type="entry name" value="PSEUDOURIDINE-5'-PHOSPHATASE"/>
    <property type="match status" value="1"/>
</dbReference>
<dbReference type="FunFam" id="3.40.50.1000:FF:000162">
    <property type="entry name" value="HAD-like protein"/>
    <property type="match status" value="1"/>
</dbReference>
<accession>A0A1M5XC87</accession>
<evidence type="ECO:0000313" key="1">
    <source>
        <dbReference type="EMBL" id="SHH97465.1"/>
    </source>
</evidence>
<dbReference type="STRING" id="1121409.SAMN02745124_02950"/>
<dbReference type="AlphaFoldDB" id="A0A1M5XC87"/>